<dbReference type="Proteomes" id="UP000315971">
    <property type="component" value="Unassembled WGS sequence"/>
</dbReference>
<dbReference type="Pfam" id="PF11751">
    <property type="entry name" value="PorP_SprF"/>
    <property type="match status" value="1"/>
</dbReference>
<name>A0A521D8F6_9SPHI</name>
<evidence type="ECO:0000313" key="2">
    <source>
        <dbReference type="EMBL" id="SMO67885.1"/>
    </source>
</evidence>
<dbReference type="InterPro" id="IPR019861">
    <property type="entry name" value="PorP/SprF_Bacteroidetes"/>
</dbReference>
<dbReference type="OrthoDB" id="1186563at2"/>
<dbReference type="AlphaFoldDB" id="A0A521D8F6"/>
<protein>
    <submittedName>
        <fullName evidence="2">Type IX secretion system membrane protein, PorP/SprF family</fullName>
    </submittedName>
</protein>
<accession>A0A521D8F6</accession>
<evidence type="ECO:0000313" key="3">
    <source>
        <dbReference type="Proteomes" id="UP000315971"/>
    </source>
</evidence>
<evidence type="ECO:0000256" key="1">
    <source>
        <dbReference type="SAM" id="SignalP"/>
    </source>
</evidence>
<dbReference type="RefSeq" id="WP_142603976.1">
    <property type="nucleotide sequence ID" value="NZ_FXSZ01000006.1"/>
</dbReference>
<organism evidence="2 3">
    <name type="scientific">Solitalea koreensis</name>
    <dbReference type="NCBI Taxonomy" id="543615"/>
    <lineage>
        <taxon>Bacteria</taxon>
        <taxon>Pseudomonadati</taxon>
        <taxon>Bacteroidota</taxon>
        <taxon>Sphingobacteriia</taxon>
        <taxon>Sphingobacteriales</taxon>
        <taxon>Sphingobacteriaceae</taxon>
        <taxon>Solitalea</taxon>
    </lineage>
</organism>
<feature type="signal peptide" evidence="1">
    <location>
        <begin position="1"/>
        <end position="23"/>
    </location>
</feature>
<dbReference type="NCBIfam" id="TIGR03519">
    <property type="entry name" value="T9SS_PorP_fam"/>
    <property type="match status" value="1"/>
</dbReference>
<sequence length="330" mass="36875">MKSAKKIICTLCISLGLISSLYAQDPHLSQYYASPIFLNPALTGLTDGEYRLIGNNKTQWNQITNPYRTFGLSYDIPVNRFGFGLLIMNQKAGDGGYSNLNTYGSISYNVRFGANSNTYLYFGMQGGLIQKRFDSNQLYFDDQYIPGLGLDRAQQTGEIMENNTSMYPDVNSGIFIFDGNPLSSINTFAGYSISHILEPQESFFGTSYYLPRRHTVHGGARIKMSENFNLIPHALFMFQKNAKEAALGLYGEYHFINTPASLLLGTTFRVNDAVVAYTGLQFKDFLLGVSYDINSSSLENASQGKGGLEITLSFTKLRQLLEPKFFCPRL</sequence>
<keyword evidence="1" id="KW-0732">Signal</keyword>
<feature type="chain" id="PRO_5022085345" evidence="1">
    <location>
        <begin position="24"/>
        <end position="330"/>
    </location>
</feature>
<gene>
    <name evidence="2" type="ORF">SAMN06265350_10654</name>
</gene>
<dbReference type="EMBL" id="FXSZ01000006">
    <property type="protein sequence ID" value="SMO67885.1"/>
    <property type="molecule type" value="Genomic_DNA"/>
</dbReference>
<keyword evidence="3" id="KW-1185">Reference proteome</keyword>
<proteinExistence type="predicted"/>
<reference evidence="2 3" key="1">
    <citation type="submission" date="2017-05" db="EMBL/GenBank/DDBJ databases">
        <authorList>
            <person name="Varghese N."/>
            <person name="Submissions S."/>
        </authorList>
    </citation>
    <scope>NUCLEOTIDE SEQUENCE [LARGE SCALE GENOMIC DNA]</scope>
    <source>
        <strain evidence="2 3">DSM 21342</strain>
    </source>
</reference>